<evidence type="ECO:0000256" key="3">
    <source>
        <dbReference type="ARBA" id="ARBA00022553"/>
    </source>
</evidence>
<keyword evidence="3 4" id="KW-0597">Phosphoprotein</keyword>
<dbReference type="Gene3D" id="3.40.50.2300">
    <property type="match status" value="1"/>
</dbReference>
<dbReference type="GO" id="GO:0004673">
    <property type="term" value="F:protein histidine kinase activity"/>
    <property type="evidence" value="ECO:0007669"/>
    <property type="project" value="UniProtKB-EC"/>
</dbReference>
<evidence type="ECO:0000256" key="4">
    <source>
        <dbReference type="PROSITE-ProRule" id="PRU00169"/>
    </source>
</evidence>
<feature type="modified residue" description="4-aspartylphosphate" evidence="4">
    <location>
        <position position="374"/>
    </location>
</feature>
<name>A0AAE1VUS3_9SOLA</name>
<dbReference type="Pfam" id="PF00072">
    <property type="entry name" value="Response_reg"/>
    <property type="match status" value="1"/>
</dbReference>
<protein>
    <recommendedName>
        <fullName evidence="2">histidine kinase</fullName>
        <ecNumber evidence="2">2.7.13.3</ecNumber>
    </recommendedName>
</protein>
<evidence type="ECO:0000313" key="6">
    <source>
        <dbReference type="EMBL" id="KAK4374454.1"/>
    </source>
</evidence>
<comment type="caution">
    <text evidence="6">The sequence shown here is derived from an EMBL/GenBank/DDBJ whole genome shotgun (WGS) entry which is preliminary data.</text>
</comment>
<reference evidence="6" key="1">
    <citation type="submission" date="2023-12" db="EMBL/GenBank/DDBJ databases">
        <title>Genome assembly of Anisodus tanguticus.</title>
        <authorList>
            <person name="Wang Y.-J."/>
        </authorList>
    </citation>
    <scope>NUCLEOTIDE SEQUENCE</scope>
    <source>
        <strain evidence="6">KB-2021</strain>
        <tissue evidence="6">Leaf</tissue>
    </source>
</reference>
<dbReference type="SUPFAM" id="SSF52172">
    <property type="entry name" value="CheY-like"/>
    <property type="match status" value="1"/>
</dbReference>
<dbReference type="InterPro" id="IPR001789">
    <property type="entry name" value="Sig_transdc_resp-reg_receiver"/>
</dbReference>
<dbReference type="PANTHER" id="PTHR43719:SF75">
    <property type="entry name" value="HISTIDINE KINASE CKI1"/>
    <property type="match status" value="1"/>
</dbReference>
<dbReference type="AlphaFoldDB" id="A0AAE1VUS3"/>
<comment type="catalytic activity">
    <reaction evidence="1">
        <text>ATP + protein L-histidine = ADP + protein N-phospho-L-histidine.</text>
        <dbReference type="EC" id="2.7.13.3"/>
    </reaction>
</comment>
<dbReference type="InterPro" id="IPR050956">
    <property type="entry name" value="2C_system_His_kinase"/>
</dbReference>
<accession>A0AAE1VUS3</accession>
<sequence length="439" mass="48677">MARDSCMARVTAGVAVGGAIGGAVRLMGGDIGIVDKGIGEKGTCFRFNIFLIACDQPQAQEHEAINVNYAREEDDLESQLGGGYISSDSYYSMTSHQKPESSNIILFIDEERSRVLHRFMMNIIGLKEVSQTLEKVKRKIINFASYNSSSSSGKSKEIPPSAIDGTDIDDRGRGLIRFILIIIDTSVGLTREISCAMAEFRKDFPKNVSFRVVWLDKPGLDEDKLPSTDIVIEKPLHGSDLYCALGFVSEFRDKFLPPTVTQEIKDETTSRMKIQHPPMRSRSPPLKAKRQDFSVDVNGHSSKNLPLTGKKILVVEDLKALLKVCSTVVSHLGATTYTCENGVEALDLARKGLSDQRDIGPSTPSPPFDYILMDCEMPEMDGFEATKCIREEEARYGIRIPIIALTAHTEKEEIDKIFQAGMDYYLPKPLTPDLLLKAI</sequence>
<dbReference type="SMART" id="SM00448">
    <property type="entry name" value="REC"/>
    <property type="match status" value="1"/>
</dbReference>
<keyword evidence="7" id="KW-1185">Reference proteome</keyword>
<dbReference type="Proteomes" id="UP001291623">
    <property type="component" value="Unassembled WGS sequence"/>
</dbReference>
<dbReference type="InterPro" id="IPR011006">
    <property type="entry name" value="CheY-like_superfamily"/>
</dbReference>
<dbReference type="PROSITE" id="PS50110">
    <property type="entry name" value="RESPONSE_REGULATORY"/>
    <property type="match status" value="1"/>
</dbReference>
<proteinExistence type="predicted"/>
<evidence type="ECO:0000256" key="1">
    <source>
        <dbReference type="ARBA" id="ARBA00000085"/>
    </source>
</evidence>
<evidence type="ECO:0000259" key="5">
    <source>
        <dbReference type="PROSITE" id="PS50110"/>
    </source>
</evidence>
<gene>
    <name evidence="6" type="ORF">RND71_005131</name>
</gene>
<dbReference type="EMBL" id="JAVYJV010000003">
    <property type="protein sequence ID" value="KAK4374454.1"/>
    <property type="molecule type" value="Genomic_DNA"/>
</dbReference>
<feature type="domain" description="Response regulatory" evidence="5">
    <location>
        <begin position="311"/>
        <end position="439"/>
    </location>
</feature>
<dbReference type="GO" id="GO:0000160">
    <property type="term" value="P:phosphorelay signal transduction system"/>
    <property type="evidence" value="ECO:0007669"/>
    <property type="project" value="InterPro"/>
</dbReference>
<dbReference type="CDD" id="cd17546">
    <property type="entry name" value="REC_hyHK_CKI1_RcsC-like"/>
    <property type="match status" value="1"/>
</dbReference>
<organism evidence="6 7">
    <name type="scientific">Anisodus tanguticus</name>
    <dbReference type="NCBI Taxonomy" id="243964"/>
    <lineage>
        <taxon>Eukaryota</taxon>
        <taxon>Viridiplantae</taxon>
        <taxon>Streptophyta</taxon>
        <taxon>Embryophyta</taxon>
        <taxon>Tracheophyta</taxon>
        <taxon>Spermatophyta</taxon>
        <taxon>Magnoliopsida</taxon>
        <taxon>eudicotyledons</taxon>
        <taxon>Gunneridae</taxon>
        <taxon>Pentapetalae</taxon>
        <taxon>asterids</taxon>
        <taxon>lamiids</taxon>
        <taxon>Solanales</taxon>
        <taxon>Solanaceae</taxon>
        <taxon>Solanoideae</taxon>
        <taxon>Hyoscyameae</taxon>
        <taxon>Anisodus</taxon>
    </lineage>
</organism>
<dbReference type="PANTHER" id="PTHR43719">
    <property type="entry name" value="TWO-COMPONENT HISTIDINE KINASE"/>
    <property type="match status" value="1"/>
</dbReference>
<evidence type="ECO:0000313" key="7">
    <source>
        <dbReference type="Proteomes" id="UP001291623"/>
    </source>
</evidence>
<evidence type="ECO:0000256" key="2">
    <source>
        <dbReference type="ARBA" id="ARBA00012438"/>
    </source>
</evidence>
<dbReference type="EC" id="2.7.13.3" evidence="2"/>